<evidence type="ECO:0000256" key="2">
    <source>
        <dbReference type="ARBA" id="ARBA00023242"/>
    </source>
</evidence>
<dbReference type="RefSeq" id="XP_028868788.1">
    <property type="nucleotide sequence ID" value="XM_029012955.1"/>
</dbReference>
<dbReference type="EMBL" id="BDSA01000005">
    <property type="protein sequence ID" value="GBE62545.1"/>
    <property type="molecule type" value="Genomic_DNA"/>
</dbReference>
<evidence type="ECO:0000259" key="3">
    <source>
        <dbReference type="SMART" id="SM00449"/>
    </source>
</evidence>
<protein>
    <submittedName>
        <fullName evidence="4">Spry domain containing protein, putative</fullName>
    </submittedName>
</protein>
<proteinExistence type="predicted"/>
<dbReference type="Proteomes" id="UP000236319">
    <property type="component" value="Unassembled WGS sequence"/>
</dbReference>
<dbReference type="GO" id="GO:0000976">
    <property type="term" value="F:transcription cis-regulatory region binding"/>
    <property type="evidence" value="ECO:0007669"/>
    <property type="project" value="TreeGrafter"/>
</dbReference>
<accession>A0A2H6KHT1</accession>
<dbReference type="InterPro" id="IPR013320">
    <property type="entry name" value="ConA-like_dom_sf"/>
</dbReference>
<comment type="caution">
    <text evidence="4">The sequence shown here is derived from an EMBL/GenBank/DDBJ whole genome shotgun (WGS) entry which is preliminary data.</text>
</comment>
<name>A0A2H6KHT1_9APIC</name>
<dbReference type="InterPro" id="IPR043136">
    <property type="entry name" value="B30.2/SPRY_sf"/>
</dbReference>
<dbReference type="PANTHER" id="PTHR10598:SF0">
    <property type="entry name" value="SET1_ASH2 HISTONE METHYLTRANSFERASE COMPLEX SUBUNIT ASH2"/>
    <property type="match status" value="1"/>
</dbReference>
<reference evidence="4 5" key="1">
    <citation type="journal article" date="2017" name="BMC Genomics">
        <title>Whole-genome assembly of Babesia ovata and comparative genomics between closely related pathogens.</title>
        <authorList>
            <person name="Yamagishi J."/>
            <person name="Asada M."/>
            <person name="Hakimi H."/>
            <person name="Tanaka T.Q."/>
            <person name="Sugimoto C."/>
            <person name="Kawazu S."/>
        </authorList>
    </citation>
    <scope>NUCLEOTIDE SEQUENCE [LARGE SCALE GENOMIC DNA]</scope>
    <source>
        <strain evidence="4 5">Miyake</strain>
    </source>
</reference>
<sequence>MVLRSSHTGRLRSDQFYRTTWGNTHRSSRACEVCEAYFSAYSARRVGFACRYQKFQVPIGYNNFGYALSDVDGTVVNGGSKKPYAKPFGPGDVIGCYLSLGEPTGVIPDPRKDLKLLEHLQTGILCDPRDPPAMELNAGSYVEFSINGEKFGKCELKVWDGYYHPAAALYMGATVKFNFGPDFDFPPPDDFNPCQQMTLPEVL</sequence>
<dbReference type="OrthoDB" id="10266026at2759"/>
<dbReference type="Gene3D" id="2.60.120.920">
    <property type="match status" value="1"/>
</dbReference>
<keyword evidence="5" id="KW-1185">Reference proteome</keyword>
<dbReference type="SUPFAM" id="SSF49899">
    <property type="entry name" value="Concanavalin A-like lectins/glucanases"/>
    <property type="match status" value="1"/>
</dbReference>
<dbReference type="GO" id="GO:0048188">
    <property type="term" value="C:Set1C/COMPASS complex"/>
    <property type="evidence" value="ECO:0007669"/>
    <property type="project" value="InterPro"/>
</dbReference>
<dbReference type="InterPro" id="IPR037353">
    <property type="entry name" value="ASH2"/>
</dbReference>
<dbReference type="PANTHER" id="PTHR10598">
    <property type="entry name" value="SET1/ASH2 HISTONE METHYLTRANSFERASE COMPLEX SUBUNIT ASH2"/>
    <property type="match status" value="1"/>
</dbReference>
<dbReference type="GeneID" id="39876315"/>
<evidence type="ECO:0000256" key="1">
    <source>
        <dbReference type="ARBA" id="ARBA00004123"/>
    </source>
</evidence>
<comment type="subcellular location">
    <subcellularLocation>
        <location evidence="1">Nucleus</location>
    </subcellularLocation>
</comment>
<dbReference type="InterPro" id="IPR003877">
    <property type="entry name" value="SPRY_dom"/>
</dbReference>
<evidence type="ECO:0000313" key="5">
    <source>
        <dbReference type="Proteomes" id="UP000236319"/>
    </source>
</evidence>
<dbReference type="SMART" id="SM00449">
    <property type="entry name" value="SPRY"/>
    <property type="match status" value="1"/>
</dbReference>
<evidence type="ECO:0000313" key="4">
    <source>
        <dbReference type="EMBL" id="GBE62545.1"/>
    </source>
</evidence>
<gene>
    <name evidence="4" type="ORF">BOVATA_040380</name>
</gene>
<dbReference type="VEuPathDB" id="PiroplasmaDB:BOVATA_040380"/>
<feature type="domain" description="SPRY" evidence="3">
    <location>
        <begin position="33"/>
        <end position="183"/>
    </location>
</feature>
<dbReference type="AlphaFoldDB" id="A0A2H6KHT1"/>
<organism evidence="4 5">
    <name type="scientific">Babesia ovata</name>
    <dbReference type="NCBI Taxonomy" id="189622"/>
    <lineage>
        <taxon>Eukaryota</taxon>
        <taxon>Sar</taxon>
        <taxon>Alveolata</taxon>
        <taxon>Apicomplexa</taxon>
        <taxon>Aconoidasida</taxon>
        <taxon>Piroplasmida</taxon>
        <taxon>Babesiidae</taxon>
        <taxon>Babesia</taxon>
    </lineage>
</organism>
<keyword evidence="2" id="KW-0539">Nucleus</keyword>